<dbReference type="Proteomes" id="UP001596461">
    <property type="component" value="Unassembled WGS sequence"/>
</dbReference>
<proteinExistence type="predicted"/>
<dbReference type="EMBL" id="JBHTAH010000010">
    <property type="protein sequence ID" value="MFC7070430.1"/>
    <property type="molecule type" value="Genomic_DNA"/>
</dbReference>
<accession>A0ABD5WE55</accession>
<comment type="caution">
    <text evidence="1">The sequence shown here is derived from an EMBL/GenBank/DDBJ whole genome shotgun (WGS) entry which is preliminary data.</text>
</comment>
<protein>
    <submittedName>
        <fullName evidence="1">Uncharacterized protein</fullName>
    </submittedName>
</protein>
<dbReference type="RefSeq" id="WP_284033131.1">
    <property type="nucleotide sequence ID" value="NZ_CP126154.1"/>
</dbReference>
<evidence type="ECO:0000313" key="1">
    <source>
        <dbReference type="EMBL" id="MFC7070430.1"/>
    </source>
</evidence>
<dbReference type="PROSITE" id="PS51257">
    <property type="entry name" value="PROKAR_LIPOPROTEIN"/>
    <property type="match status" value="1"/>
</dbReference>
<sequence>MAEHTRRSVGAAVVATALAGCQRGRSAPPAVLLVENRHDLPHVVAVEIGVYSSDGSVDAGTEHAQIPVDPGESRRFEGLFNDDSSYRIRATIPGSESVVVEYGREGSSIHENRPFLRVGESGMLTGGIRSV</sequence>
<dbReference type="GeneID" id="81125053"/>
<keyword evidence="2" id="KW-1185">Reference proteome</keyword>
<organism evidence="1 2">
    <name type="scientific">Halobaculum lipolyticum</name>
    <dbReference type="NCBI Taxonomy" id="3032001"/>
    <lineage>
        <taxon>Archaea</taxon>
        <taxon>Methanobacteriati</taxon>
        <taxon>Methanobacteriota</taxon>
        <taxon>Stenosarchaea group</taxon>
        <taxon>Halobacteria</taxon>
        <taxon>Halobacteriales</taxon>
        <taxon>Haloferacaceae</taxon>
        <taxon>Halobaculum</taxon>
    </lineage>
</organism>
<name>A0ABD5WE55_9EURY</name>
<gene>
    <name evidence="1" type="ORF">ACFQL9_12330</name>
</gene>
<evidence type="ECO:0000313" key="2">
    <source>
        <dbReference type="Proteomes" id="UP001596461"/>
    </source>
</evidence>
<dbReference type="AlphaFoldDB" id="A0ABD5WE55"/>
<reference evidence="1 2" key="1">
    <citation type="journal article" date="2019" name="Int. J. Syst. Evol. Microbiol.">
        <title>The Global Catalogue of Microorganisms (GCM) 10K type strain sequencing project: providing services to taxonomists for standard genome sequencing and annotation.</title>
        <authorList>
            <consortium name="The Broad Institute Genomics Platform"/>
            <consortium name="The Broad Institute Genome Sequencing Center for Infectious Disease"/>
            <person name="Wu L."/>
            <person name="Ma J."/>
        </authorList>
    </citation>
    <scope>NUCLEOTIDE SEQUENCE [LARGE SCALE GENOMIC DNA]</scope>
    <source>
        <strain evidence="1 2">DT31</strain>
    </source>
</reference>